<dbReference type="AlphaFoldDB" id="A0A9N8D8N7"/>
<sequence length="187" mass="21407">MSEPTEFFNKEILCSIFKEKEDEHGVLKPIEEDFKKKIKALSVKAQAALRDEIDKALNAGVDFTFIVTIGGKYYWKPAEFKQWVSHFDLHTECKRITCASNNCVVILTEDDKTVTILFYGNNRVDVHVPEPFRSPDPEPRRKRRRANNYAPPPPAPEDDGFEEDPGFESQQISGLANVKNIHSTPRK</sequence>
<comment type="caution">
    <text evidence="2">The sequence shown here is derived from an EMBL/GenBank/DDBJ whole genome shotgun (WGS) entry which is preliminary data.</text>
</comment>
<reference evidence="2" key="1">
    <citation type="submission" date="2020-06" db="EMBL/GenBank/DDBJ databases">
        <authorList>
            <consortium name="Plant Systems Biology data submission"/>
        </authorList>
    </citation>
    <scope>NUCLEOTIDE SEQUENCE</scope>
    <source>
        <strain evidence="2">D6</strain>
    </source>
</reference>
<feature type="compositionally biased region" description="Polar residues" evidence="1">
    <location>
        <begin position="169"/>
        <end position="187"/>
    </location>
</feature>
<evidence type="ECO:0000313" key="3">
    <source>
        <dbReference type="Proteomes" id="UP001153069"/>
    </source>
</evidence>
<evidence type="ECO:0000313" key="2">
    <source>
        <dbReference type="EMBL" id="CAB9496259.1"/>
    </source>
</evidence>
<dbReference type="Proteomes" id="UP001153069">
    <property type="component" value="Unassembled WGS sequence"/>
</dbReference>
<proteinExistence type="predicted"/>
<protein>
    <submittedName>
        <fullName evidence="2">Uncharacterized protein</fullName>
    </submittedName>
</protein>
<feature type="region of interest" description="Disordered" evidence="1">
    <location>
        <begin position="128"/>
        <end position="187"/>
    </location>
</feature>
<gene>
    <name evidence="2" type="ORF">SEMRO_3_G002340.1</name>
</gene>
<name>A0A9N8D8N7_9STRA</name>
<keyword evidence="3" id="KW-1185">Reference proteome</keyword>
<accession>A0A9N8D8N7</accession>
<evidence type="ECO:0000256" key="1">
    <source>
        <dbReference type="SAM" id="MobiDB-lite"/>
    </source>
</evidence>
<organism evidence="2 3">
    <name type="scientific">Seminavis robusta</name>
    <dbReference type="NCBI Taxonomy" id="568900"/>
    <lineage>
        <taxon>Eukaryota</taxon>
        <taxon>Sar</taxon>
        <taxon>Stramenopiles</taxon>
        <taxon>Ochrophyta</taxon>
        <taxon>Bacillariophyta</taxon>
        <taxon>Bacillariophyceae</taxon>
        <taxon>Bacillariophycidae</taxon>
        <taxon>Naviculales</taxon>
        <taxon>Naviculaceae</taxon>
        <taxon>Seminavis</taxon>
    </lineage>
</organism>
<feature type="compositionally biased region" description="Basic and acidic residues" evidence="1">
    <location>
        <begin position="128"/>
        <end position="139"/>
    </location>
</feature>
<feature type="compositionally biased region" description="Acidic residues" evidence="1">
    <location>
        <begin position="156"/>
        <end position="166"/>
    </location>
</feature>
<dbReference type="EMBL" id="CAICTM010000003">
    <property type="protein sequence ID" value="CAB9496259.1"/>
    <property type="molecule type" value="Genomic_DNA"/>
</dbReference>